<comment type="caution">
    <text evidence="10">The sequence shown here is derived from an EMBL/GenBank/DDBJ whole genome shotgun (WGS) entry which is preliminary data.</text>
</comment>
<dbReference type="InterPro" id="IPR008331">
    <property type="entry name" value="Ferritin_DPS_dom"/>
</dbReference>
<dbReference type="PANTHER" id="PTHR11431:SF127">
    <property type="entry name" value="BACTERIAL NON-HEME FERRITIN"/>
    <property type="match status" value="1"/>
</dbReference>
<dbReference type="Gene3D" id="1.20.1260.10">
    <property type="match status" value="1"/>
</dbReference>
<keyword evidence="11" id="KW-1185">Reference proteome</keyword>
<gene>
    <name evidence="10" type="ORF">ACCQ41_05710</name>
</gene>
<reference evidence="10 11" key="1">
    <citation type="journal article" date="2025" name="Anaerobe">
        <title>Description of Anaerococcus kampingiae sp. nov., Anaerococcus groningensis sp. nov., Anaerococcus martiniensis sp. nov., and Anaerococcus cruorum sp. nov., isolated from human clinical specimens.</title>
        <authorList>
            <person name="Boiten K.E."/>
            <person name="Meijer J."/>
            <person name="van Wezel E.M."/>
            <person name="Veloo A.C.M."/>
        </authorList>
    </citation>
    <scope>NUCLEOTIDE SEQUENCE [LARGE SCALE GENOMIC DNA]</scope>
    <source>
        <strain evidence="10 11">ENR0831</strain>
    </source>
</reference>
<dbReference type="EC" id="1.16.3.2" evidence="8"/>
<keyword evidence="3 8" id="KW-0409">Iron storage</keyword>
<protein>
    <recommendedName>
        <fullName evidence="8">Ferritin</fullName>
        <ecNumber evidence="8">1.16.3.2</ecNumber>
    </recommendedName>
</protein>
<dbReference type="CDD" id="cd01055">
    <property type="entry name" value="Nonheme_Ferritin"/>
    <property type="match status" value="1"/>
</dbReference>
<dbReference type="InterPro" id="IPR012347">
    <property type="entry name" value="Ferritin-like"/>
</dbReference>
<comment type="function">
    <text evidence="1 8">Iron-storage protein.</text>
</comment>
<organism evidence="10 11">
    <name type="scientific">Anaerococcus martiniensis</name>
    <dbReference type="NCBI Taxonomy" id="3115615"/>
    <lineage>
        <taxon>Bacteria</taxon>
        <taxon>Bacillati</taxon>
        <taxon>Bacillota</taxon>
        <taxon>Tissierellia</taxon>
        <taxon>Tissierellales</taxon>
        <taxon>Peptoniphilaceae</taxon>
        <taxon>Anaerococcus</taxon>
    </lineage>
</organism>
<proteinExistence type="inferred from homology"/>
<dbReference type="InterPro" id="IPR009040">
    <property type="entry name" value="Ferritin-like_diiron"/>
</dbReference>
<evidence type="ECO:0000256" key="5">
    <source>
        <dbReference type="ARBA" id="ARBA00023002"/>
    </source>
</evidence>
<evidence type="ECO:0000256" key="1">
    <source>
        <dbReference type="ARBA" id="ARBA00002485"/>
    </source>
</evidence>
<keyword evidence="8" id="KW-0963">Cytoplasm</keyword>
<dbReference type="InterPro" id="IPR009078">
    <property type="entry name" value="Ferritin-like_SF"/>
</dbReference>
<evidence type="ECO:0000313" key="11">
    <source>
        <dbReference type="Proteomes" id="UP001637996"/>
    </source>
</evidence>
<comment type="similarity">
    <text evidence="2 8">Belongs to the ferritin family. Prokaryotic subfamily.</text>
</comment>
<dbReference type="SUPFAM" id="SSF47240">
    <property type="entry name" value="Ferritin-like"/>
    <property type="match status" value="1"/>
</dbReference>
<dbReference type="InterPro" id="IPR041719">
    <property type="entry name" value="Ferritin_prok"/>
</dbReference>
<evidence type="ECO:0000256" key="3">
    <source>
        <dbReference type="ARBA" id="ARBA00022434"/>
    </source>
</evidence>
<name>A0ABW9M9T8_9FIRM</name>
<dbReference type="InterPro" id="IPR001519">
    <property type="entry name" value="Ferritin"/>
</dbReference>
<evidence type="ECO:0000259" key="9">
    <source>
        <dbReference type="PROSITE" id="PS50905"/>
    </source>
</evidence>
<dbReference type="Proteomes" id="UP001637996">
    <property type="component" value="Unassembled WGS sequence"/>
</dbReference>
<dbReference type="PROSITE" id="PS50905">
    <property type="entry name" value="FERRITIN_LIKE"/>
    <property type="match status" value="1"/>
</dbReference>
<feature type="domain" description="Ferritin-like diiron" evidence="9">
    <location>
        <begin position="1"/>
        <end position="142"/>
    </location>
</feature>
<evidence type="ECO:0000313" key="10">
    <source>
        <dbReference type="EMBL" id="MFO3665738.1"/>
    </source>
</evidence>
<dbReference type="PANTHER" id="PTHR11431">
    <property type="entry name" value="FERRITIN"/>
    <property type="match status" value="1"/>
</dbReference>
<comment type="catalytic activity">
    <reaction evidence="7 8">
        <text>4 Fe(2+) + O2 + 6 H2O = 4 iron(III) oxide-hydroxide + 12 H(+)</text>
        <dbReference type="Rhea" id="RHEA:11972"/>
        <dbReference type="ChEBI" id="CHEBI:15377"/>
        <dbReference type="ChEBI" id="CHEBI:15378"/>
        <dbReference type="ChEBI" id="CHEBI:15379"/>
        <dbReference type="ChEBI" id="CHEBI:29033"/>
        <dbReference type="ChEBI" id="CHEBI:78619"/>
        <dbReference type="EC" id="1.16.3.2"/>
    </reaction>
</comment>
<evidence type="ECO:0000256" key="4">
    <source>
        <dbReference type="ARBA" id="ARBA00022723"/>
    </source>
</evidence>
<evidence type="ECO:0000256" key="8">
    <source>
        <dbReference type="RuleBase" id="RU361145"/>
    </source>
</evidence>
<dbReference type="RefSeq" id="WP_262121821.1">
    <property type="nucleotide sequence ID" value="NZ_JBGMEI010000006.1"/>
</dbReference>
<dbReference type="Pfam" id="PF00210">
    <property type="entry name" value="Ferritin"/>
    <property type="match status" value="1"/>
</dbReference>
<keyword evidence="5" id="KW-0560">Oxidoreductase</keyword>
<evidence type="ECO:0000256" key="6">
    <source>
        <dbReference type="ARBA" id="ARBA00023004"/>
    </source>
</evidence>
<comment type="subcellular location">
    <subcellularLocation>
        <location evidence="8">Cytoplasm</location>
    </subcellularLocation>
</comment>
<evidence type="ECO:0000256" key="7">
    <source>
        <dbReference type="ARBA" id="ARBA00048035"/>
    </source>
</evidence>
<keyword evidence="6 8" id="KW-0408">Iron</keyword>
<evidence type="ECO:0000256" key="2">
    <source>
        <dbReference type="ARBA" id="ARBA00006950"/>
    </source>
</evidence>
<keyword evidence="4 8" id="KW-0479">Metal-binding</keyword>
<sequence>MSNVLDLLNEQMNFEYESAYIYKAMSAYTDDLDLDGFTKWLDIQVEEEIMHGEGMRKFLQSVGYKPHYKAIAEPKDDYSSVLEVLKTALDHEKEVTRRIIEISNAAREEDARVFSFIQWYIDEQVEEEENFTKMITRMERVGDDWHSIYMLDQELGQRGPAESPDIPNVNL</sequence>
<accession>A0ABW9M9T8</accession>
<dbReference type="EMBL" id="JBGMEI010000006">
    <property type="protein sequence ID" value="MFO3665738.1"/>
    <property type="molecule type" value="Genomic_DNA"/>
</dbReference>